<dbReference type="EnsemblMetazoa" id="XM_031925891">
    <property type="protein sequence ID" value="XP_031781751"/>
    <property type="gene ID" value="LOC116416690"/>
</dbReference>
<dbReference type="Proteomes" id="UP000002358">
    <property type="component" value="Unassembled WGS sequence"/>
</dbReference>
<dbReference type="KEGG" id="nvi:116416690"/>
<dbReference type="RefSeq" id="XP_031781751.1">
    <property type="nucleotide sequence ID" value="XM_031925891.2"/>
</dbReference>
<proteinExistence type="predicted"/>
<dbReference type="GeneID" id="116416690"/>
<organism evidence="1 2">
    <name type="scientific">Nasonia vitripennis</name>
    <name type="common">Parasitic wasp</name>
    <dbReference type="NCBI Taxonomy" id="7425"/>
    <lineage>
        <taxon>Eukaryota</taxon>
        <taxon>Metazoa</taxon>
        <taxon>Ecdysozoa</taxon>
        <taxon>Arthropoda</taxon>
        <taxon>Hexapoda</taxon>
        <taxon>Insecta</taxon>
        <taxon>Pterygota</taxon>
        <taxon>Neoptera</taxon>
        <taxon>Endopterygota</taxon>
        <taxon>Hymenoptera</taxon>
        <taxon>Apocrita</taxon>
        <taxon>Proctotrupomorpha</taxon>
        <taxon>Chalcidoidea</taxon>
        <taxon>Pteromalidae</taxon>
        <taxon>Pteromalinae</taxon>
        <taxon>Nasonia</taxon>
    </lineage>
</organism>
<keyword evidence="2" id="KW-1185">Reference proteome</keyword>
<dbReference type="AlphaFoldDB" id="A0A7M7Q7U2"/>
<protein>
    <submittedName>
        <fullName evidence="1">Uncharacterized protein</fullName>
    </submittedName>
</protein>
<accession>A0A7M7Q7U2</accession>
<reference evidence="1" key="1">
    <citation type="submission" date="2021-01" db="UniProtKB">
        <authorList>
            <consortium name="EnsemblMetazoa"/>
        </authorList>
    </citation>
    <scope>IDENTIFICATION</scope>
</reference>
<name>A0A7M7Q7U2_NASVI</name>
<evidence type="ECO:0000313" key="2">
    <source>
        <dbReference type="Proteomes" id="UP000002358"/>
    </source>
</evidence>
<dbReference type="InParanoid" id="A0A7M7Q7U2"/>
<evidence type="ECO:0000313" key="1">
    <source>
        <dbReference type="EnsemblMetazoa" id="XP_031781751"/>
    </source>
</evidence>
<sequence>MRAGSSRDCLCSRRCYCHRRRRREPCRLHVTEERTEAAHAREPSISPAAATHLRGFARPLATAATAATNEGWDSDRGGGGAAAAAAAASVSAAAVAEKFTVPYIADQSNHRTRLRRAHVHFH</sequence>